<evidence type="ECO:0000256" key="1">
    <source>
        <dbReference type="SAM" id="MobiDB-lite"/>
    </source>
</evidence>
<dbReference type="AlphaFoldDB" id="A0AA35ZCI8"/>
<protein>
    <submittedName>
        <fullName evidence="2">Uncharacterized protein</fullName>
    </submittedName>
</protein>
<feature type="compositionally biased region" description="Basic and acidic residues" evidence="1">
    <location>
        <begin position="310"/>
        <end position="328"/>
    </location>
</feature>
<gene>
    <name evidence="2" type="ORF">LSALG_LOCUS28696</name>
</gene>
<feature type="compositionally biased region" description="Basic residues" evidence="1">
    <location>
        <begin position="26"/>
        <end position="36"/>
    </location>
</feature>
<dbReference type="EMBL" id="OX465082">
    <property type="protein sequence ID" value="CAI9289457.1"/>
    <property type="molecule type" value="Genomic_DNA"/>
</dbReference>
<feature type="compositionally biased region" description="Acidic residues" evidence="1">
    <location>
        <begin position="296"/>
        <end position="309"/>
    </location>
</feature>
<sequence>MQSIIAEADKPKKGGQKGGQIGPPAPKRRKVKKPDRKPKSPTPIESEHSHSDTQSHVRLEEDETDHNEEVTLNPEVTPTYNDFFPSPPHSPKTITTPITIAPSPPPPNYADTSGFTTTHISPPISPLRQNDPDMIYVDGEDGFAGFTFSPFTMRTQSNDEAPVTRGQLKAIHEKINILLQASKESSHDDYSKATAEKQVKDLLSERAVIKICITDITVLLSNIIETRDSMITITVRKHLAENLSTVFAMLHLLEGVPESSNIPKQGGDQPKKTLAKPIVKIESEPNGKEKFFYEEPIIDNSEDEELDEDELKKRKASEAKLDEHQRIV</sequence>
<organism evidence="2 3">
    <name type="scientific">Lactuca saligna</name>
    <name type="common">Willowleaf lettuce</name>
    <dbReference type="NCBI Taxonomy" id="75948"/>
    <lineage>
        <taxon>Eukaryota</taxon>
        <taxon>Viridiplantae</taxon>
        <taxon>Streptophyta</taxon>
        <taxon>Embryophyta</taxon>
        <taxon>Tracheophyta</taxon>
        <taxon>Spermatophyta</taxon>
        <taxon>Magnoliopsida</taxon>
        <taxon>eudicotyledons</taxon>
        <taxon>Gunneridae</taxon>
        <taxon>Pentapetalae</taxon>
        <taxon>asterids</taxon>
        <taxon>campanulids</taxon>
        <taxon>Asterales</taxon>
        <taxon>Asteraceae</taxon>
        <taxon>Cichorioideae</taxon>
        <taxon>Cichorieae</taxon>
        <taxon>Lactucinae</taxon>
        <taxon>Lactuca</taxon>
    </lineage>
</organism>
<keyword evidence="3" id="KW-1185">Reference proteome</keyword>
<reference evidence="2" key="1">
    <citation type="submission" date="2023-04" db="EMBL/GenBank/DDBJ databases">
        <authorList>
            <person name="Vijverberg K."/>
            <person name="Xiong W."/>
            <person name="Schranz E."/>
        </authorList>
    </citation>
    <scope>NUCLEOTIDE SEQUENCE</scope>
</reference>
<name>A0AA35ZCI8_LACSI</name>
<evidence type="ECO:0000313" key="2">
    <source>
        <dbReference type="EMBL" id="CAI9289457.1"/>
    </source>
</evidence>
<proteinExistence type="predicted"/>
<accession>A0AA35ZCI8</accession>
<feature type="region of interest" description="Disordered" evidence="1">
    <location>
        <begin position="1"/>
        <end position="78"/>
    </location>
</feature>
<evidence type="ECO:0000313" key="3">
    <source>
        <dbReference type="Proteomes" id="UP001177003"/>
    </source>
</evidence>
<dbReference type="Proteomes" id="UP001177003">
    <property type="component" value="Chromosome 6"/>
</dbReference>
<feature type="region of interest" description="Disordered" evidence="1">
    <location>
        <begin position="292"/>
        <end position="328"/>
    </location>
</feature>
<feature type="compositionally biased region" description="Basic and acidic residues" evidence="1">
    <location>
        <begin position="45"/>
        <end position="59"/>
    </location>
</feature>